<protein>
    <submittedName>
        <fullName evidence="2">Phage minor structural protein</fullName>
    </submittedName>
</protein>
<proteinExistence type="predicted"/>
<gene>
    <name evidence="2" type="ORF">IGM_02849</name>
</gene>
<reference evidence="2 3" key="1">
    <citation type="submission" date="2012-12" db="EMBL/GenBank/DDBJ databases">
        <title>The Genome Sequence of Bacillus cereus HuB4-4.</title>
        <authorList>
            <consortium name="The Broad Institute Genome Sequencing Platform"/>
            <consortium name="The Broad Institute Genome Sequencing Center for Infectious Disease"/>
            <person name="Feldgarden M."/>
            <person name="Van der Auwera G.A."/>
            <person name="Mahillon J."/>
            <person name="Duprez V."/>
            <person name="Timmery S."/>
            <person name="Mattelet C."/>
            <person name="Dierick K."/>
            <person name="Sun M."/>
            <person name="Yu Z."/>
            <person name="Zhu L."/>
            <person name="Hu X."/>
            <person name="Shank E.B."/>
            <person name="Swiecicka I."/>
            <person name="Hansen B.M."/>
            <person name="Andrup L."/>
            <person name="Walker B."/>
            <person name="Young S.K."/>
            <person name="Zeng Q."/>
            <person name="Gargeya S."/>
            <person name="Fitzgerald M."/>
            <person name="Haas B."/>
            <person name="Abouelleil A."/>
            <person name="Alvarado L."/>
            <person name="Arachchi H.M."/>
            <person name="Berlin A.M."/>
            <person name="Chapman S.B."/>
            <person name="Dewar J."/>
            <person name="Goldberg J."/>
            <person name="Griggs A."/>
            <person name="Gujja S."/>
            <person name="Hansen M."/>
            <person name="Howarth C."/>
            <person name="Imamovic A."/>
            <person name="Larimer J."/>
            <person name="McCowan C."/>
            <person name="Murphy C."/>
            <person name="Neiman D."/>
            <person name="Pearson M."/>
            <person name="Priest M."/>
            <person name="Roberts A."/>
            <person name="Saif S."/>
            <person name="Shea T."/>
            <person name="Sisk P."/>
            <person name="Sykes S."/>
            <person name="Wortman J."/>
            <person name="Nusbaum C."/>
            <person name="Birren B."/>
        </authorList>
    </citation>
    <scope>NUCLEOTIDE SEQUENCE [LARGE SCALE GENOMIC DNA]</scope>
    <source>
        <strain evidence="2 3">HuB4-4</strain>
    </source>
</reference>
<organism evidence="2 3">
    <name type="scientific">Bacillus cereus HuB4-4</name>
    <dbReference type="NCBI Taxonomy" id="1053211"/>
    <lineage>
        <taxon>Bacteria</taxon>
        <taxon>Bacillati</taxon>
        <taxon>Bacillota</taxon>
        <taxon>Bacilli</taxon>
        <taxon>Bacillales</taxon>
        <taxon>Bacillaceae</taxon>
        <taxon>Bacillus</taxon>
        <taxon>Bacillus cereus group</taxon>
    </lineage>
</organism>
<comment type="caution">
    <text evidence="2">The sequence shown here is derived from an EMBL/GenBank/DDBJ whole genome shotgun (WGS) entry which is preliminary data.</text>
</comment>
<dbReference type="EMBL" id="AHEF01000053">
    <property type="protein sequence ID" value="EOP88961.1"/>
    <property type="molecule type" value="Genomic_DNA"/>
</dbReference>
<accession>A0A9W5QUX0</accession>
<name>A0A9W5QUX0_BACCE</name>
<dbReference type="Pfam" id="PF06605">
    <property type="entry name" value="Prophage_tail"/>
    <property type="match status" value="1"/>
</dbReference>
<dbReference type="InterPro" id="IPR007119">
    <property type="entry name" value="Phage_tail_spike_N"/>
</dbReference>
<dbReference type="AlphaFoldDB" id="A0A9W5QUX0"/>
<feature type="domain" description="Tail spike" evidence="1">
    <location>
        <begin position="102"/>
        <end position="251"/>
    </location>
</feature>
<evidence type="ECO:0000313" key="3">
    <source>
        <dbReference type="Proteomes" id="UP000014009"/>
    </source>
</evidence>
<dbReference type="NCBIfam" id="TIGR01665">
    <property type="entry name" value="put_anti_recept"/>
    <property type="match status" value="1"/>
</dbReference>
<dbReference type="Proteomes" id="UP000014009">
    <property type="component" value="Unassembled WGS sequence"/>
</dbReference>
<evidence type="ECO:0000313" key="2">
    <source>
        <dbReference type="EMBL" id="EOP88961.1"/>
    </source>
</evidence>
<sequence length="265" mass="30724">MSNNDLHIFDFKTEQIIAVIKEQDYWDDLRKWELKNNVDQFEFTVSDGTHKAAKLMQQNIILKRVRDGSFVSYVINESEQDSIDRSKKIYALSEHKKLKKVKVIKPQTLEGYTVNQWLDFALEGTKWQRGVTEYASFRTINIKEFTNLLDLLKTIASTFELEIRFRTEVKGSFIVSRYVDMVRKEGRDNGKEIVLGKDLQGIRRIENSQDAISALVGVGPFNEETGEYLTFEKINGGKLYVADADALQRWTEDGSHKYDIYSPQT</sequence>
<evidence type="ECO:0000259" key="1">
    <source>
        <dbReference type="Pfam" id="PF06605"/>
    </source>
</evidence>
<dbReference type="InterPro" id="IPR010572">
    <property type="entry name" value="Tail_dom"/>
</dbReference>